<dbReference type="Proteomes" id="UP000321183">
    <property type="component" value="Chromosome"/>
</dbReference>
<gene>
    <name evidence="3" type="ORF">RAS_05090</name>
</gene>
<evidence type="ECO:0000313" key="3">
    <source>
        <dbReference type="EMBL" id="BBJ31400.1"/>
    </source>
</evidence>
<proteinExistence type="inferred from homology"/>
<keyword evidence="4" id="KW-1185">Reference proteome</keyword>
<evidence type="ECO:0000256" key="2">
    <source>
        <dbReference type="ARBA" id="ARBA00022649"/>
    </source>
</evidence>
<dbReference type="KEGG" id="ras:RAS_05090"/>
<comment type="similarity">
    <text evidence="1">Belongs to the RelB/DinJ antitoxin family.</text>
</comment>
<dbReference type="GO" id="GO:0044010">
    <property type="term" value="P:single-species biofilm formation"/>
    <property type="evidence" value="ECO:0007669"/>
    <property type="project" value="InterPro"/>
</dbReference>
<dbReference type="Gene3D" id="1.10.1220.10">
    <property type="entry name" value="Met repressor-like"/>
    <property type="match status" value="1"/>
</dbReference>
<dbReference type="NCBIfam" id="TIGR02384">
    <property type="entry name" value="RelB_DinJ"/>
    <property type="match status" value="1"/>
</dbReference>
<protein>
    <recommendedName>
        <fullName evidence="5">DNA damage-inducible protein</fullName>
    </recommendedName>
</protein>
<dbReference type="InterPro" id="IPR013321">
    <property type="entry name" value="Arc_rbn_hlx_hlx"/>
</dbReference>
<dbReference type="GO" id="GO:0000987">
    <property type="term" value="F:cis-regulatory region sequence-specific DNA binding"/>
    <property type="evidence" value="ECO:0007669"/>
    <property type="project" value="InterPro"/>
</dbReference>
<dbReference type="Pfam" id="PF04221">
    <property type="entry name" value="RelB"/>
    <property type="match status" value="1"/>
</dbReference>
<evidence type="ECO:0008006" key="5">
    <source>
        <dbReference type="Google" id="ProtNLM"/>
    </source>
</evidence>
<sequence>MCHNVATLFKENFMSAGSIVRARINEDVKEEATVVLAAMGLTVSDAVRMLLFRVAREKALPFEPLIPNDETIKAMKAARSGKLVHIGNINNLLSDLNEND</sequence>
<dbReference type="PANTHER" id="PTHR38781:SF1">
    <property type="entry name" value="ANTITOXIN DINJ-RELATED"/>
    <property type="match status" value="1"/>
</dbReference>
<dbReference type="GO" id="GO:0006355">
    <property type="term" value="P:regulation of DNA-templated transcription"/>
    <property type="evidence" value="ECO:0007669"/>
    <property type="project" value="InterPro"/>
</dbReference>
<dbReference type="AlphaFoldDB" id="A0A510G6Z9"/>
<dbReference type="InterPro" id="IPR026262">
    <property type="entry name" value="DinJ"/>
</dbReference>
<dbReference type="InterPro" id="IPR007337">
    <property type="entry name" value="RelB/DinJ"/>
</dbReference>
<dbReference type="GO" id="GO:0006351">
    <property type="term" value="P:DNA-templated transcription"/>
    <property type="evidence" value="ECO:0007669"/>
    <property type="project" value="TreeGrafter"/>
</dbReference>
<evidence type="ECO:0000313" key="4">
    <source>
        <dbReference type="Proteomes" id="UP000321183"/>
    </source>
</evidence>
<evidence type="ECO:0000256" key="1">
    <source>
        <dbReference type="ARBA" id="ARBA00010562"/>
    </source>
</evidence>
<organism evidence="3 4">
    <name type="scientific">Rickettsia asiatica</name>
    <dbReference type="NCBI Taxonomy" id="238800"/>
    <lineage>
        <taxon>Bacteria</taxon>
        <taxon>Pseudomonadati</taxon>
        <taxon>Pseudomonadota</taxon>
        <taxon>Alphaproteobacteria</taxon>
        <taxon>Rickettsiales</taxon>
        <taxon>Rickettsiaceae</taxon>
        <taxon>Rickettsieae</taxon>
        <taxon>Rickettsia</taxon>
        <taxon>spotted fever group</taxon>
    </lineage>
</organism>
<reference evidence="3 4" key="1">
    <citation type="submission" date="2019-04" db="EMBL/GenBank/DDBJ databases">
        <title>Draft genome sequence of Rickettsia asiatica Maytaro1284.</title>
        <authorList>
            <person name="Thu M."/>
            <person name="Qiu Y."/>
            <person name="Nakao R."/>
        </authorList>
    </citation>
    <scope>NUCLEOTIDE SEQUENCE [LARGE SCALE GENOMIC DNA]</scope>
    <source>
        <strain evidence="3 4">Maytaro1284</strain>
    </source>
</reference>
<accession>A0A510G6Z9</accession>
<dbReference type="PANTHER" id="PTHR38781">
    <property type="entry name" value="ANTITOXIN DINJ-RELATED"/>
    <property type="match status" value="1"/>
</dbReference>
<dbReference type="EMBL" id="AP019563">
    <property type="protein sequence ID" value="BBJ31400.1"/>
    <property type="molecule type" value="Genomic_DNA"/>
</dbReference>
<name>A0A510G6Z9_9RICK</name>
<dbReference type="GO" id="GO:0015643">
    <property type="term" value="F:toxic substance binding"/>
    <property type="evidence" value="ECO:0007669"/>
    <property type="project" value="InterPro"/>
</dbReference>
<dbReference type="PIRSF" id="PIRSF003108">
    <property type="entry name" value="DinJ"/>
    <property type="match status" value="1"/>
</dbReference>
<keyword evidence="2" id="KW-1277">Toxin-antitoxin system</keyword>